<dbReference type="AlphaFoldDB" id="A0A5C7B5H2"/>
<evidence type="ECO:0000313" key="2">
    <source>
        <dbReference type="EMBL" id="TXE15655.1"/>
    </source>
</evidence>
<dbReference type="Proteomes" id="UP000321938">
    <property type="component" value="Unassembled WGS sequence"/>
</dbReference>
<proteinExistence type="predicted"/>
<dbReference type="RefSeq" id="WP_028871328.1">
    <property type="nucleotide sequence ID" value="NZ_VOSB01000027.1"/>
</dbReference>
<sequence length="128" mass="14914">MQKSLLLLLSLLCLSCFQTERNCSNFKTGTFEFEYSVGGIEKTGKFVRTETLNIDFFENKIDSASIRWINDCEFIQKKINPRNKNEEKAIHIKILTTAKDSYTFEYQLAVKDPYKKKRVEKGSAKKIK</sequence>
<dbReference type="OrthoDB" id="1202013at2"/>
<feature type="chain" id="PRO_5022970967" description="DNA topoisomerase IV" evidence="1">
    <location>
        <begin position="19"/>
        <end position="128"/>
    </location>
</feature>
<dbReference type="STRING" id="1123037.GCA_000425305_01334"/>
<evidence type="ECO:0000256" key="1">
    <source>
        <dbReference type="SAM" id="SignalP"/>
    </source>
</evidence>
<dbReference type="EMBL" id="VOSB01000027">
    <property type="protein sequence ID" value="TXE15655.1"/>
    <property type="molecule type" value="Genomic_DNA"/>
</dbReference>
<keyword evidence="3" id="KW-1185">Reference proteome</keyword>
<protein>
    <recommendedName>
        <fullName evidence="4">DNA topoisomerase IV</fullName>
    </recommendedName>
</protein>
<comment type="caution">
    <text evidence="2">The sequence shown here is derived from an EMBL/GenBank/DDBJ whole genome shotgun (WGS) entry which is preliminary data.</text>
</comment>
<accession>A0A5C7B5H2</accession>
<feature type="signal peptide" evidence="1">
    <location>
        <begin position="1"/>
        <end position="18"/>
    </location>
</feature>
<evidence type="ECO:0008006" key="4">
    <source>
        <dbReference type="Google" id="ProtNLM"/>
    </source>
</evidence>
<organism evidence="2 3">
    <name type="scientific">Psychroserpens burtonensis</name>
    <dbReference type="NCBI Taxonomy" id="49278"/>
    <lineage>
        <taxon>Bacteria</taxon>
        <taxon>Pseudomonadati</taxon>
        <taxon>Bacteroidota</taxon>
        <taxon>Flavobacteriia</taxon>
        <taxon>Flavobacteriales</taxon>
        <taxon>Flavobacteriaceae</taxon>
        <taxon>Psychroserpens</taxon>
    </lineage>
</organism>
<reference evidence="2 3" key="1">
    <citation type="submission" date="2019-08" db="EMBL/GenBank/DDBJ databases">
        <title>Genome of Psychroserpens burtonensis ACAM 167.</title>
        <authorList>
            <person name="Bowman J.P."/>
        </authorList>
    </citation>
    <scope>NUCLEOTIDE SEQUENCE [LARGE SCALE GENOMIC DNA]</scope>
    <source>
        <strain evidence="2 3">ACAM 167</strain>
    </source>
</reference>
<gene>
    <name evidence="2" type="ORF">ES692_15825</name>
</gene>
<name>A0A5C7B5H2_9FLAO</name>
<keyword evidence="1" id="KW-0732">Signal</keyword>
<evidence type="ECO:0000313" key="3">
    <source>
        <dbReference type="Proteomes" id="UP000321938"/>
    </source>
</evidence>